<protein>
    <recommendedName>
        <fullName evidence="5">Outer membrane lipoprotein carrier protein LolA</fullName>
    </recommendedName>
</protein>
<evidence type="ECO:0000313" key="3">
    <source>
        <dbReference type="EMBL" id="SHF21629.1"/>
    </source>
</evidence>
<dbReference type="EMBL" id="FQUJ01000008">
    <property type="protein sequence ID" value="SHF21629.1"/>
    <property type="molecule type" value="Genomic_DNA"/>
</dbReference>
<sequence length="228" mass="25734">MRYLAVVLLLMLSLPVQALTLEEWGSWQASTPAFQSQIEQSRWLEEAEIRVHATGHLLFTPYQPLVLQWLTPEPRLMELDKTGQLLDLRSPEGASVVPPLEESDDNLPGEQQMVTLLLSALSGDLAALETNYHLMLEGDRDAWQLILLPRERGESTPRKITLEGGRFVTTLGATTSESNELVLELSDHHRLVDAKGARVLATALRKERTPERRDEDEDDEDDDEDDDD</sequence>
<evidence type="ECO:0000256" key="2">
    <source>
        <dbReference type="SAM" id="SignalP"/>
    </source>
</evidence>
<feature type="compositionally biased region" description="Basic and acidic residues" evidence="1">
    <location>
        <begin position="204"/>
        <end position="213"/>
    </location>
</feature>
<feature type="region of interest" description="Disordered" evidence="1">
    <location>
        <begin position="203"/>
        <end position="228"/>
    </location>
</feature>
<keyword evidence="2" id="KW-0732">Signal</keyword>
<dbReference type="Proteomes" id="UP000184346">
    <property type="component" value="Unassembled WGS sequence"/>
</dbReference>
<dbReference type="Gene3D" id="2.50.20.10">
    <property type="entry name" value="Lipoprotein localisation LolA/LolB/LppX"/>
    <property type="match status" value="1"/>
</dbReference>
<feature type="signal peptide" evidence="2">
    <location>
        <begin position="1"/>
        <end position="18"/>
    </location>
</feature>
<evidence type="ECO:0000256" key="1">
    <source>
        <dbReference type="SAM" id="MobiDB-lite"/>
    </source>
</evidence>
<name>A0A1M4ZUD0_9GAMM</name>
<reference evidence="3 4" key="1">
    <citation type="submission" date="2016-11" db="EMBL/GenBank/DDBJ databases">
        <authorList>
            <person name="Jaros S."/>
            <person name="Januszkiewicz K."/>
            <person name="Wedrychowicz H."/>
        </authorList>
    </citation>
    <scope>NUCLEOTIDE SEQUENCE [LARGE SCALE GENOMIC DNA]</scope>
    <source>
        <strain evidence="3 4">DSM 19980</strain>
    </source>
</reference>
<evidence type="ECO:0000313" key="4">
    <source>
        <dbReference type="Proteomes" id="UP000184346"/>
    </source>
</evidence>
<feature type="compositionally biased region" description="Acidic residues" evidence="1">
    <location>
        <begin position="214"/>
        <end position="228"/>
    </location>
</feature>
<gene>
    <name evidence="3" type="ORF">SAMN02745148_02064</name>
</gene>
<evidence type="ECO:0008006" key="5">
    <source>
        <dbReference type="Google" id="ProtNLM"/>
    </source>
</evidence>
<dbReference type="RefSeq" id="WP_072822460.1">
    <property type="nucleotide sequence ID" value="NZ_FQUJ01000008.1"/>
</dbReference>
<keyword evidence="4" id="KW-1185">Reference proteome</keyword>
<dbReference type="STRING" id="1121942.SAMN02745148_02064"/>
<feature type="chain" id="PRO_5009908650" description="Outer membrane lipoprotein carrier protein LolA" evidence="2">
    <location>
        <begin position="19"/>
        <end position="228"/>
    </location>
</feature>
<organism evidence="3 4">
    <name type="scientific">Modicisalibacter ilicicola DSM 19980</name>
    <dbReference type="NCBI Taxonomy" id="1121942"/>
    <lineage>
        <taxon>Bacteria</taxon>
        <taxon>Pseudomonadati</taxon>
        <taxon>Pseudomonadota</taxon>
        <taxon>Gammaproteobacteria</taxon>
        <taxon>Oceanospirillales</taxon>
        <taxon>Halomonadaceae</taxon>
        <taxon>Modicisalibacter</taxon>
    </lineage>
</organism>
<dbReference type="OrthoDB" id="6165143at2"/>
<dbReference type="AlphaFoldDB" id="A0A1M4ZUD0"/>
<accession>A0A1M4ZUD0</accession>
<proteinExistence type="predicted"/>